<evidence type="ECO:0000313" key="3">
    <source>
        <dbReference type="EMBL" id="GLH73951.1"/>
    </source>
</evidence>
<keyword evidence="4" id="KW-1185">Reference proteome</keyword>
<proteinExistence type="predicted"/>
<feature type="chain" id="PRO_5046338934" description="Alginate export domain-containing protein" evidence="2">
    <location>
        <begin position="24"/>
        <end position="737"/>
    </location>
</feature>
<feature type="compositionally biased region" description="Low complexity" evidence="1">
    <location>
        <begin position="122"/>
        <end position="177"/>
    </location>
</feature>
<protein>
    <recommendedName>
        <fullName evidence="5">Alginate export domain-containing protein</fullName>
    </recommendedName>
</protein>
<evidence type="ECO:0000256" key="2">
    <source>
        <dbReference type="SAM" id="SignalP"/>
    </source>
</evidence>
<evidence type="ECO:0000256" key="1">
    <source>
        <dbReference type="SAM" id="MobiDB-lite"/>
    </source>
</evidence>
<dbReference type="Proteomes" id="UP001165069">
    <property type="component" value="Unassembled WGS sequence"/>
</dbReference>
<feature type="signal peptide" evidence="2">
    <location>
        <begin position="1"/>
        <end position="23"/>
    </location>
</feature>
<accession>A0ABQ5QHD4</accession>
<organism evidence="3 4">
    <name type="scientific">Geothrix limicola</name>
    <dbReference type="NCBI Taxonomy" id="2927978"/>
    <lineage>
        <taxon>Bacteria</taxon>
        <taxon>Pseudomonadati</taxon>
        <taxon>Acidobacteriota</taxon>
        <taxon>Holophagae</taxon>
        <taxon>Holophagales</taxon>
        <taxon>Holophagaceae</taxon>
        <taxon>Geothrix</taxon>
    </lineage>
</organism>
<evidence type="ECO:0008006" key="5">
    <source>
        <dbReference type="Google" id="ProtNLM"/>
    </source>
</evidence>
<evidence type="ECO:0000313" key="4">
    <source>
        <dbReference type="Proteomes" id="UP001165069"/>
    </source>
</evidence>
<comment type="caution">
    <text evidence="3">The sequence shown here is derived from an EMBL/GenBank/DDBJ whole genome shotgun (WGS) entry which is preliminary data.</text>
</comment>
<dbReference type="EMBL" id="BSDE01000004">
    <property type="protein sequence ID" value="GLH73951.1"/>
    <property type="molecule type" value="Genomic_DNA"/>
</dbReference>
<reference evidence="3 4" key="1">
    <citation type="journal article" date="2023" name="Antonie Van Leeuwenhoek">
        <title>Mesoterricola silvestris gen. nov., sp. nov., Mesoterricola sediminis sp. nov., Geothrix oryzae sp. nov., Geothrix edaphica sp. nov., Geothrix rubra sp. nov., and Geothrix limicola sp. nov., six novel members of Acidobacteriota isolated from soils.</title>
        <authorList>
            <person name="Itoh H."/>
            <person name="Sugisawa Y."/>
            <person name="Mise K."/>
            <person name="Xu Z."/>
            <person name="Kuniyasu M."/>
            <person name="Ushijima N."/>
            <person name="Kawano K."/>
            <person name="Kobayashi E."/>
            <person name="Shiratori Y."/>
            <person name="Masuda Y."/>
            <person name="Senoo K."/>
        </authorList>
    </citation>
    <scope>NUCLEOTIDE SEQUENCE [LARGE SCALE GENOMIC DNA]</scope>
    <source>
        <strain evidence="3 4">Red804</strain>
    </source>
</reference>
<sequence length="737" mass="76802">MRPVALRSALVFLLVASAGRAEGADGLTFKAPEKAGDPFKGKVSAPKDTEWVVIFYRLAGEEDFNSFNLDALPEGGFAGEQEIAAAPGVKIEYYAALRTPGGITYLPKDAPGKFAVLQMPGGAAPATPATPAKPGATTPWPGTPAAPGTPGAPALPGAPGAKTGAAFPGAPGSTPGLPGAPGTPGTPGTPGAKGPGAPGQPSGTPPQPSLPLSGPISGDLAVEHLVHHMQEVPGEPKTQAAGQVRLYHKEDWSDGSFLVDARVVYTNQPIPQANPQPGGDQPRWGLGDFSAVLTSGHQKLQVGDMMVQESEFTLGGAGRRGFDYAYAGMPSNAHLFALNTQAPINTRGILWPEAASGVYGGSVGYGWFNDAFKAKLIFLSGKDDPATAANAGYAFPTTIRQGSTGALTLDGRLLENRLNLSGEYARSLYTSDTLSPLPKDTDQAWRVSGLWNDGAFSAHLGYHDIGREFGTVGVAYFVGDRRLLDGTLAWTKPGWSLSALVSDERTNPTGQPTASPAGATGLDQAWNRTLGLDARVVLNPQLAWRLGLRQARQEAVTTLDPLIPFSNSTRSGVVTGLDWMLPPLTTLSFNAQYDRLASLGGSDVSGNSLTLSFGGAVGLGRWGRLSPNLSWSRTLSDPGDQKTTVANAFLNAELLLVPNTLTFVLTGGESHSVLPTGDTLNTTNVEGTLRYLLDAWLKGRAKASVGLKGGYTHFPSLGGATTPANDNRVLLVLNVSF</sequence>
<name>A0ABQ5QHD4_9BACT</name>
<gene>
    <name evidence="3" type="ORF">GETHLI_24530</name>
</gene>
<feature type="region of interest" description="Disordered" evidence="1">
    <location>
        <begin position="122"/>
        <end position="217"/>
    </location>
</feature>
<keyword evidence="2" id="KW-0732">Signal</keyword>
<dbReference type="RefSeq" id="WP_285575694.1">
    <property type="nucleotide sequence ID" value="NZ_BSDE01000004.1"/>
</dbReference>